<evidence type="ECO:0000313" key="3">
    <source>
        <dbReference type="Proteomes" id="UP001595690"/>
    </source>
</evidence>
<dbReference type="Gene3D" id="3.10.180.10">
    <property type="entry name" value="2,3-Dihydroxybiphenyl 1,2-Dioxygenase, domain 1"/>
    <property type="match status" value="1"/>
</dbReference>
<dbReference type="InterPro" id="IPR037523">
    <property type="entry name" value="VOC_core"/>
</dbReference>
<dbReference type="Proteomes" id="UP001595690">
    <property type="component" value="Unassembled WGS sequence"/>
</dbReference>
<keyword evidence="3" id="KW-1185">Reference proteome</keyword>
<sequence>MCDDLDAVLTTLAAAGVETTRPVTEARWGRLTAVRMPSGAELPLYQPLHPVAHSL</sequence>
<dbReference type="SUPFAM" id="SSF54593">
    <property type="entry name" value="Glyoxalase/Bleomycin resistance protein/Dihydroxybiphenyl dioxygenase"/>
    <property type="match status" value="1"/>
</dbReference>
<feature type="domain" description="VOC" evidence="1">
    <location>
        <begin position="1"/>
        <end position="47"/>
    </location>
</feature>
<dbReference type="RefSeq" id="WP_382368216.1">
    <property type="nucleotide sequence ID" value="NZ_JBHRZI010000004.1"/>
</dbReference>
<organism evidence="2 3">
    <name type="scientific">Lentzea rhizosphaerae</name>
    <dbReference type="NCBI Taxonomy" id="2041025"/>
    <lineage>
        <taxon>Bacteria</taxon>
        <taxon>Bacillati</taxon>
        <taxon>Actinomycetota</taxon>
        <taxon>Actinomycetes</taxon>
        <taxon>Pseudonocardiales</taxon>
        <taxon>Pseudonocardiaceae</taxon>
        <taxon>Lentzea</taxon>
    </lineage>
</organism>
<protein>
    <submittedName>
        <fullName evidence="2">VOC family protein</fullName>
    </submittedName>
</protein>
<comment type="caution">
    <text evidence="2">The sequence shown here is derived from an EMBL/GenBank/DDBJ whole genome shotgun (WGS) entry which is preliminary data.</text>
</comment>
<dbReference type="PROSITE" id="PS51819">
    <property type="entry name" value="VOC"/>
    <property type="match status" value="1"/>
</dbReference>
<name>A0ABV8BJ88_9PSEU</name>
<dbReference type="InterPro" id="IPR029068">
    <property type="entry name" value="Glyas_Bleomycin-R_OHBP_Dase"/>
</dbReference>
<dbReference type="EMBL" id="JBHRZI010000004">
    <property type="protein sequence ID" value="MFC3890433.1"/>
    <property type="molecule type" value="Genomic_DNA"/>
</dbReference>
<evidence type="ECO:0000313" key="2">
    <source>
        <dbReference type="EMBL" id="MFC3890433.1"/>
    </source>
</evidence>
<gene>
    <name evidence="2" type="ORF">ACFOWZ_03030</name>
</gene>
<proteinExistence type="predicted"/>
<reference evidence="3" key="1">
    <citation type="journal article" date="2019" name="Int. J. Syst. Evol. Microbiol.">
        <title>The Global Catalogue of Microorganisms (GCM) 10K type strain sequencing project: providing services to taxonomists for standard genome sequencing and annotation.</title>
        <authorList>
            <consortium name="The Broad Institute Genomics Platform"/>
            <consortium name="The Broad Institute Genome Sequencing Center for Infectious Disease"/>
            <person name="Wu L."/>
            <person name="Ma J."/>
        </authorList>
    </citation>
    <scope>NUCLEOTIDE SEQUENCE [LARGE SCALE GENOMIC DNA]</scope>
    <source>
        <strain evidence="3">CGMCC 4.7405</strain>
    </source>
</reference>
<evidence type="ECO:0000259" key="1">
    <source>
        <dbReference type="PROSITE" id="PS51819"/>
    </source>
</evidence>
<accession>A0ABV8BJ88</accession>